<dbReference type="InterPro" id="IPR045584">
    <property type="entry name" value="Pilin-like"/>
</dbReference>
<evidence type="ECO:0000256" key="2">
    <source>
        <dbReference type="ARBA" id="ARBA00022481"/>
    </source>
</evidence>
<proteinExistence type="predicted"/>
<dbReference type="Gene3D" id="3.30.700.10">
    <property type="entry name" value="Glycoprotein, Type 4 Pilin"/>
    <property type="match status" value="1"/>
</dbReference>
<comment type="caution">
    <text evidence="6">The sequence shown here is derived from an EMBL/GenBank/DDBJ whole genome shotgun (WGS) entry which is preliminary data.</text>
</comment>
<keyword evidence="5" id="KW-0472">Membrane</keyword>
<dbReference type="InterPro" id="IPR012902">
    <property type="entry name" value="N_methyl_site"/>
</dbReference>
<reference evidence="7" key="1">
    <citation type="submission" date="2017-09" db="EMBL/GenBank/DDBJ databases">
        <title>Depth-based differentiation of microbial function through sediment-hosted aquifers and enrichment of novel symbionts in the deep terrestrial subsurface.</title>
        <authorList>
            <person name="Probst A.J."/>
            <person name="Ladd B."/>
            <person name="Jarett J.K."/>
            <person name="Geller-Mcgrath D.E."/>
            <person name="Sieber C.M.K."/>
            <person name="Emerson J.B."/>
            <person name="Anantharaman K."/>
            <person name="Thomas B.C."/>
            <person name="Malmstrom R."/>
            <person name="Stieglmeier M."/>
            <person name="Klingl A."/>
            <person name="Woyke T."/>
            <person name="Ryan C.M."/>
            <person name="Banfield J.F."/>
        </authorList>
    </citation>
    <scope>NUCLEOTIDE SEQUENCE [LARGE SCALE GENOMIC DNA]</scope>
</reference>
<dbReference type="GO" id="GO:0015627">
    <property type="term" value="C:type II protein secretion system complex"/>
    <property type="evidence" value="ECO:0007669"/>
    <property type="project" value="InterPro"/>
</dbReference>
<gene>
    <name evidence="6" type="ORF">CO168_03290</name>
</gene>
<name>A0A2M7XMJ4_9BACT</name>
<organism evidence="6 7">
    <name type="scientific">Candidatus Shapirobacteria bacterium CG_4_9_14_3_um_filter_36_12</name>
    <dbReference type="NCBI Taxonomy" id="1974877"/>
    <lineage>
        <taxon>Bacteria</taxon>
        <taxon>Candidatus Shapironibacteriota</taxon>
    </lineage>
</organism>
<dbReference type="Pfam" id="PF07963">
    <property type="entry name" value="N_methyl"/>
    <property type="match status" value="1"/>
</dbReference>
<dbReference type="EMBL" id="PFWO01000066">
    <property type="protein sequence ID" value="PJA50784.1"/>
    <property type="molecule type" value="Genomic_DNA"/>
</dbReference>
<dbReference type="Proteomes" id="UP000230518">
    <property type="component" value="Unassembled WGS sequence"/>
</dbReference>
<accession>A0A2M7XMJ4</accession>
<evidence type="ECO:0000256" key="5">
    <source>
        <dbReference type="ARBA" id="ARBA00023136"/>
    </source>
</evidence>
<dbReference type="SUPFAM" id="SSF54523">
    <property type="entry name" value="Pili subunits"/>
    <property type="match status" value="1"/>
</dbReference>
<evidence type="ECO:0000313" key="7">
    <source>
        <dbReference type="Proteomes" id="UP000230518"/>
    </source>
</evidence>
<evidence type="ECO:0000313" key="6">
    <source>
        <dbReference type="EMBL" id="PJA50784.1"/>
    </source>
</evidence>
<keyword evidence="3" id="KW-0812">Transmembrane</keyword>
<keyword evidence="2" id="KW-0488">Methylation</keyword>
<evidence type="ECO:0000256" key="4">
    <source>
        <dbReference type="ARBA" id="ARBA00022989"/>
    </source>
</evidence>
<dbReference type="InterPro" id="IPR002416">
    <property type="entry name" value="T2SS_protein-GspH"/>
</dbReference>
<dbReference type="GO" id="GO:0015628">
    <property type="term" value="P:protein secretion by the type II secretion system"/>
    <property type="evidence" value="ECO:0007669"/>
    <property type="project" value="InterPro"/>
</dbReference>
<keyword evidence="4" id="KW-1133">Transmembrane helix</keyword>
<evidence type="ECO:0000256" key="1">
    <source>
        <dbReference type="ARBA" id="ARBA00004167"/>
    </source>
</evidence>
<evidence type="ECO:0000256" key="3">
    <source>
        <dbReference type="ARBA" id="ARBA00022692"/>
    </source>
</evidence>
<dbReference type="PRINTS" id="PR00885">
    <property type="entry name" value="BCTERIALGSPH"/>
</dbReference>
<dbReference type="NCBIfam" id="TIGR02532">
    <property type="entry name" value="IV_pilin_GFxxxE"/>
    <property type="match status" value="1"/>
</dbReference>
<protein>
    <submittedName>
        <fullName evidence="6">Uncharacterized protein</fullName>
    </submittedName>
</protein>
<dbReference type="GO" id="GO:0016020">
    <property type="term" value="C:membrane"/>
    <property type="evidence" value="ECO:0007669"/>
    <property type="project" value="UniProtKB-SubCell"/>
</dbReference>
<dbReference type="AlphaFoldDB" id="A0A2M7XMJ4"/>
<comment type="subcellular location">
    <subcellularLocation>
        <location evidence="1">Membrane</location>
        <topology evidence="1">Single-pass membrane protein</topology>
    </subcellularLocation>
</comment>
<sequence length="228" mass="24191">MKIKNGFTLVELLIVIALIAILSVAVLATINPIEQSNKAKDSTVQNDAAEVMNAHERYYANAQSYPWMLYGTTKLSVEDATLLRSDSLGFGLCDIGTTDSEPGATSVACSVTSTTPGELIKSDELKTSFVGKDEFRTVGTNDENGLWLYKQAGSGGGLYVCYVPKAKSNRNNTSNQLYCLTGGTTPLRTPVGTEACTSPVTDSNLWAEATAAITDGAAANRGIFKCVP</sequence>